<keyword evidence="1" id="KW-0614">Plasmid</keyword>
<proteinExistence type="predicted"/>
<name>A0ACD5GLP5_9SPIR</name>
<reference evidence="1" key="1">
    <citation type="submission" date="2024-11" db="EMBL/GenBank/DDBJ databases">
        <title>Sequencing of Borrelia variable plasmids from multiple Borrelia sensu lato isolates.</title>
        <authorList>
            <person name="Mongodin E.F."/>
            <person name="Rudenko N."/>
            <person name="Fraser C.M."/>
            <person name="Schutzer S."/>
            <person name="Luft B."/>
            <person name="Morgan R."/>
            <person name="Casjens S."/>
            <person name="Qiu W."/>
        </authorList>
    </citation>
    <scope>NUCLEOTIDE SEQUENCE</scope>
    <source>
        <strain evidence="1">PotiB3</strain>
    </source>
</reference>
<geneLocation type="plasmid" evidence="1 2">
    <name>lp25</name>
</geneLocation>
<dbReference type="EMBL" id="CP179538">
    <property type="protein sequence ID" value="XPK47118.1"/>
    <property type="molecule type" value="Genomic_DNA"/>
</dbReference>
<dbReference type="Proteomes" id="UP001301963">
    <property type="component" value="Plasmid lp25"/>
</dbReference>
<sequence length="251" mass="29264">MFLYNFFLKFKSTKHKINPDEFILISKHLINSCSTTHQLLGIIMASGIPLTHLKNINIKIPYNFKSDILTYMLDNGLQIQTYSLICSNEISRCIKNLNKNILLSIDACKINYVAKKIFGFGITTKQLKIVYYLILKSKEKLHEVKYNSTKSQNIFLVNAPCILHLHQKLNYIKSFSFLEPNKCNLNYHKNSSNELTSTITNLISNFYTEKEPCKNLYNLKRYINANLKRLGIYKNTSKLQKQIISKIFFIK</sequence>
<gene>
    <name evidence="1" type="ORF">QIA44_04975</name>
</gene>
<protein>
    <submittedName>
        <fullName evidence="1">Uncharacterized protein</fullName>
    </submittedName>
</protein>
<accession>A0ACD5GLP5</accession>
<evidence type="ECO:0000313" key="1">
    <source>
        <dbReference type="EMBL" id="XPK47118.1"/>
    </source>
</evidence>
<keyword evidence="2" id="KW-1185">Reference proteome</keyword>
<evidence type="ECO:0000313" key="2">
    <source>
        <dbReference type="Proteomes" id="UP001301963"/>
    </source>
</evidence>
<organism evidence="1 2">
    <name type="scientific">Borreliella lusitaniae</name>
    <dbReference type="NCBI Taxonomy" id="100177"/>
    <lineage>
        <taxon>Bacteria</taxon>
        <taxon>Pseudomonadati</taxon>
        <taxon>Spirochaetota</taxon>
        <taxon>Spirochaetia</taxon>
        <taxon>Spirochaetales</taxon>
        <taxon>Borreliaceae</taxon>
        <taxon>Borreliella</taxon>
    </lineage>
</organism>